<evidence type="ECO:0000313" key="3">
    <source>
        <dbReference type="EMBL" id="OCK84944.1"/>
    </source>
</evidence>
<proteinExistence type="predicted"/>
<protein>
    <submittedName>
        <fullName evidence="3">Uncharacterized protein</fullName>
    </submittedName>
</protein>
<feature type="compositionally biased region" description="Acidic residues" evidence="2">
    <location>
        <begin position="398"/>
        <end position="431"/>
    </location>
</feature>
<sequence length="618" mass="70314">MLTRGASRRVEIMTLARRVPPTIQKVLSAFKLKTEGDLVLCLIEREAFLEPWAKHRDDHLLDPASISKLPAIGLSKLLPFVKKELKQGNFLHLPRLAQQSPSALWVRLYSTLIRNLQSEGEFFEYDGEDGDLEEILEALYELVQYLQIQYSKQYGSLFHFIETAKPSKNTKCTLVKKSPIRPVTTGKRARTSTSRKKSAPEVNPVFEDDEDWALYQSMFGGDPCVQAVDSAADTVWQGVHAEKGLVDEAFAVEVPRGVRETRTINSMLEENEKYVPLPRSSVTATAWRVHREIIVNDSDTPQDYLAEDDSERASVTLPYGRLDTVMIDDSSTWRDGPAAHGHGDYPAAAPSEKPKNIVIDMSDILKSDSEQDENGRDSLPINRNNRLYRIPRQNQSLEDSEDSGDSEDSDIEMEEKTEGEEDTDYLPEDEHDNLKQAKSNDDTDTSEGYETSAKEVEEDSADESEHSEPVRPRKRRRPHTPPQLRIPRWSQKARRSYHQMMGITPHAGVLRVKGHIHDLRELKETIERYKEMMANGRNTIRTNMLLKNMALEYSRMRAELAVFGNLVWARIPLEKEFPKSILDTPEAEMDNTEADTDTTEAKMDNLEAEMDAPEVESV</sequence>
<feature type="compositionally biased region" description="Basic and acidic residues" evidence="2">
    <location>
        <begin position="432"/>
        <end position="441"/>
    </location>
</feature>
<reference evidence="3 4" key="1">
    <citation type="journal article" date="2016" name="Nat. Commun.">
        <title>Ectomycorrhizal ecology is imprinted in the genome of the dominant symbiotic fungus Cenococcum geophilum.</title>
        <authorList>
            <consortium name="DOE Joint Genome Institute"/>
            <person name="Peter M."/>
            <person name="Kohler A."/>
            <person name="Ohm R.A."/>
            <person name="Kuo A."/>
            <person name="Krutzmann J."/>
            <person name="Morin E."/>
            <person name="Arend M."/>
            <person name="Barry K.W."/>
            <person name="Binder M."/>
            <person name="Choi C."/>
            <person name="Clum A."/>
            <person name="Copeland A."/>
            <person name="Grisel N."/>
            <person name="Haridas S."/>
            <person name="Kipfer T."/>
            <person name="LaButti K."/>
            <person name="Lindquist E."/>
            <person name="Lipzen A."/>
            <person name="Maire R."/>
            <person name="Meier B."/>
            <person name="Mihaltcheva S."/>
            <person name="Molinier V."/>
            <person name="Murat C."/>
            <person name="Poggeler S."/>
            <person name="Quandt C.A."/>
            <person name="Sperisen C."/>
            <person name="Tritt A."/>
            <person name="Tisserant E."/>
            <person name="Crous P.W."/>
            <person name="Henrissat B."/>
            <person name="Nehls U."/>
            <person name="Egli S."/>
            <person name="Spatafora J.W."/>
            <person name="Grigoriev I.V."/>
            <person name="Martin F.M."/>
        </authorList>
    </citation>
    <scope>NUCLEOTIDE SEQUENCE [LARGE SCALE GENOMIC DNA]</scope>
    <source>
        <strain evidence="3 4">CBS 459.81</strain>
    </source>
</reference>
<gene>
    <name evidence="3" type="ORF">K432DRAFT_400698</name>
</gene>
<feature type="compositionally biased region" description="Basic and acidic residues" evidence="2">
    <location>
        <begin position="363"/>
        <end position="376"/>
    </location>
</feature>
<keyword evidence="4" id="KW-1185">Reference proteome</keyword>
<dbReference type="EMBL" id="KV744827">
    <property type="protein sequence ID" value="OCK84944.1"/>
    <property type="molecule type" value="Genomic_DNA"/>
</dbReference>
<evidence type="ECO:0000256" key="2">
    <source>
        <dbReference type="SAM" id="MobiDB-lite"/>
    </source>
</evidence>
<organism evidence="3 4">
    <name type="scientific">Lepidopterella palustris CBS 459.81</name>
    <dbReference type="NCBI Taxonomy" id="1314670"/>
    <lineage>
        <taxon>Eukaryota</taxon>
        <taxon>Fungi</taxon>
        <taxon>Dikarya</taxon>
        <taxon>Ascomycota</taxon>
        <taxon>Pezizomycotina</taxon>
        <taxon>Dothideomycetes</taxon>
        <taxon>Pleosporomycetidae</taxon>
        <taxon>Mytilinidiales</taxon>
        <taxon>Argynnaceae</taxon>
        <taxon>Lepidopterella</taxon>
    </lineage>
</organism>
<keyword evidence="1" id="KW-0175">Coiled coil</keyword>
<feature type="compositionally biased region" description="Basic residues" evidence="2">
    <location>
        <begin position="187"/>
        <end position="197"/>
    </location>
</feature>
<feature type="region of interest" description="Disordered" evidence="2">
    <location>
        <begin position="333"/>
        <end position="495"/>
    </location>
</feature>
<feature type="region of interest" description="Disordered" evidence="2">
    <location>
        <begin position="183"/>
        <end position="202"/>
    </location>
</feature>
<evidence type="ECO:0000313" key="4">
    <source>
        <dbReference type="Proteomes" id="UP000250266"/>
    </source>
</evidence>
<accession>A0A8E2JJN7</accession>
<evidence type="ECO:0000256" key="1">
    <source>
        <dbReference type="SAM" id="Coils"/>
    </source>
</evidence>
<name>A0A8E2JJN7_9PEZI</name>
<feature type="coiled-coil region" evidence="1">
    <location>
        <begin position="512"/>
        <end position="539"/>
    </location>
</feature>
<dbReference type="Proteomes" id="UP000250266">
    <property type="component" value="Unassembled WGS sequence"/>
</dbReference>
<dbReference type="AlphaFoldDB" id="A0A8E2JJN7"/>